<evidence type="ECO:0000256" key="5">
    <source>
        <dbReference type="ARBA" id="ARBA00023136"/>
    </source>
</evidence>
<dbReference type="GO" id="GO:0005886">
    <property type="term" value="C:plasma membrane"/>
    <property type="evidence" value="ECO:0007669"/>
    <property type="project" value="UniProtKB-SubCell"/>
</dbReference>
<proteinExistence type="predicted"/>
<dbReference type="PANTHER" id="PTHR33778">
    <property type="entry name" value="PROTEIN MGTC"/>
    <property type="match status" value="1"/>
</dbReference>
<evidence type="ECO:0000259" key="8">
    <source>
        <dbReference type="Pfam" id="PF02308"/>
    </source>
</evidence>
<feature type="transmembrane region" description="Helical" evidence="7">
    <location>
        <begin position="93"/>
        <end position="120"/>
    </location>
</feature>
<reference evidence="9 10" key="1">
    <citation type="journal article" date="2012" name="Genome Biol.">
        <title>Genome and low-iron response of an oceanic diatom adapted to chronic iron limitation.</title>
        <authorList>
            <person name="Lommer M."/>
            <person name="Specht M."/>
            <person name="Roy A.S."/>
            <person name="Kraemer L."/>
            <person name="Andreson R."/>
            <person name="Gutowska M.A."/>
            <person name="Wolf J."/>
            <person name="Bergner S.V."/>
            <person name="Schilhabel M.B."/>
            <person name="Klostermeier U.C."/>
            <person name="Beiko R.G."/>
            <person name="Rosenstiel P."/>
            <person name="Hippler M."/>
            <person name="Laroche J."/>
        </authorList>
    </citation>
    <scope>NUCLEOTIDE SEQUENCE [LARGE SCALE GENOMIC DNA]</scope>
    <source>
        <strain evidence="9 10">CCMP1005</strain>
    </source>
</reference>
<keyword evidence="10" id="KW-1185">Reference proteome</keyword>
<dbReference type="OrthoDB" id="10052237at2759"/>
<dbReference type="eggNOG" id="ENOG502S35P">
    <property type="taxonomic scope" value="Eukaryota"/>
</dbReference>
<gene>
    <name evidence="9" type="ORF">THAOC_05926</name>
</gene>
<keyword evidence="3 7" id="KW-0812">Transmembrane</keyword>
<dbReference type="InterPro" id="IPR049177">
    <property type="entry name" value="MgtC_SapB_SrpB_YhiD_N"/>
</dbReference>
<keyword evidence="2" id="KW-1003">Cell membrane</keyword>
<evidence type="ECO:0000256" key="4">
    <source>
        <dbReference type="ARBA" id="ARBA00022989"/>
    </source>
</evidence>
<organism evidence="9 10">
    <name type="scientific">Thalassiosira oceanica</name>
    <name type="common">Marine diatom</name>
    <dbReference type="NCBI Taxonomy" id="159749"/>
    <lineage>
        <taxon>Eukaryota</taxon>
        <taxon>Sar</taxon>
        <taxon>Stramenopiles</taxon>
        <taxon>Ochrophyta</taxon>
        <taxon>Bacillariophyta</taxon>
        <taxon>Coscinodiscophyceae</taxon>
        <taxon>Thalassiosirophycidae</taxon>
        <taxon>Thalassiosirales</taxon>
        <taxon>Thalassiosiraceae</taxon>
        <taxon>Thalassiosira</taxon>
    </lineage>
</organism>
<evidence type="ECO:0000256" key="6">
    <source>
        <dbReference type="SAM" id="MobiDB-lite"/>
    </source>
</evidence>
<name>K0TFZ9_THAOC</name>
<dbReference type="PRINTS" id="PR01837">
    <property type="entry name" value="MGTCSAPBPROT"/>
</dbReference>
<evidence type="ECO:0000313" key="10">
    <source>
        <dbReference type="Proteomes" id="UP000266841"/>
    </source>
</evidence>
<dbReference type="PANTHER" id="PTHR33778:SF1">
    <property type="entry name" value="MAGNESIUM TRANSPORTER YHID-RELATED"/>
    <property type="match status" value="1"/>
</dbReference>
<comment type="subcellular location">
    <subcellularLocation>
        <location evidence="1">Cell membrane</location>
        <topology evidence="1">Multi-pass membrane protein</topology>
    </subcellularLocation>
</comment>
<evidence type="ECO:0000256" key="2">
    <source>
        <dbReference type="ARBA" id="ARBA00022475"/>
    </source>
</evidence>
<feature type="domain" description="MgtC/SapB/SrpB/YhiD N-terminal" evidence="8">
    <location>
        <begin position="15"/>
        <end position="128"/>
    </location>
</feature>
<feature type="region of interest" description="Disordered" evidence="6">
    <location>
        <begin position="129"/>
        <end position="148"/>
    </location>
</feature>
<evidence type="ECO:0000256" key="1">
    <source>
        <dbReference type="ARBA" id="ARBA00004651"/>
    </source>
</evidence>
<keyword evidence="4 7" id="KW-1133">Transmembrane helix</keyword>
<dbReference type="EMBL" id="AGNL01005682">
    <property type="protein sequence ID" value="EJK72536.1"/>
    <property type="molecule type" value="Genomic_DNA"/>
</dbReference>
<dbReference type="Proteomes" id="UP000266841">
    <property type="component" value="Unassembled WGS sequence"/>
</dbReference>
<dbReference type="Pfam" id="PF02308">
    <property type="entry name" value="MgtC"/>
    <property type="match status" value="1"/>
</dbReference>
<evidence type="ECO:0000256" key="3">
    <source>
        <dbReference type="ARBA" id="ARBA00022692"/>
    </source>
</evidence>
<accession>K0TFZ9</accession>
<evidence type="ECO:0000256" key="7">
    <source>
        <dbReference type="SAM" id="Phobius"/>
    </source>
</evidence>
<dbReference type="InterPro" id="IPR003416">
    <property type="entry name" value="MgtC/SapB/SrpB/YhiD_fam"/>
</dbReference>
<feature type="compositionally biased region" description="Acidic residues" evidence="6">
    <location>
        <begin position="131"/>
        <end position="143"/>
    </location>
</feature>
<sequence length="312" mass="33613">MTWMTLLALTLRAHKGIRTMALVSLGSALFTINSTFAFINGPMSWDSSRVSAAIPSGVGFLGGGLIVKSSEKDPNTGERHHLVQGITTAAATWLSAAVGIACGGGMYFVACFSTALNLLILRFGPRVQENEGSESSEDGDPQDLEFGKVETTDKPFYGGAVASPRRDEVMPLKSSSARAPSWGLRPTLMPTLELTFSFHCFFSWLCRPTYKNDTFTAKIVVPPFPTGGGDSDSKTMSKEESVFTWALFVGFQQRGPMPSDLSYTIESCGDSRHDGNEKANTILCPRFQSGSVIIVNERPKSSLARGCLLALS</sequence>
<comment type="caution">
    <text evidence="9">The sequence shown here is derived from an EMBL/GenBank/DDBJ whole genome shotgun (WGS) entry which is preliminary data.</text>
</comment>
<protein>
    <recommendedName>
        <fullName evidence="8">MgtC/SapB/SrpB/YhiD N-terminal domain-containing protein</fullName>
    </recommendedName>
</protein>
<keyword evidence="5 7" id="KW-0472">Membrane</keyword>
<dbReference type="AlphaFoldDB" id="K0TFZ9"/>
<evidence type="ECO:0000313" key="9">
    <source>
        <dbReference type="EMBL" id="EJK72536.1"/>
    </source>
</evidence>